<reference evidence="8" key="1">
    <citation type="submission" date="2020-03" db="EMBL/GenBank/DDBJ databases">
        <title>Transcriptomic Profiling of the Digestive Tract of the Rat Flea, Xenopsylla cheopis, Following Blood Feeding and Infection with Yersinia pestis.</title>
        <authorList>
            <person name="Bland D.M."/>
            <person name="Martens C.A."/>
            <person name="Virtaneva K."/>
            <person name="Kanakabandi K."/>
            <person name="Long D."/>
            <person name="Rosenke R."/>
            <person name="Saturday G.A."/>
            <person name="Hoyt F.H."/>
            <person name="Bruno D.P."/>
            <person name="Ribeiro J.M.C."/>
            <person name="Hinnebusch J."/>
        </authorList>
    </citation>
    <scope>NUCLEOTIDE SEQUENCE</scope>
</reference>
<dbReference type="CDD" id="cd03192">
    <property type="entry name" value="GST_C_Sigma_like"/>
    <property type="match status" value="1"/>
</dbReference>
<evidence type="ECO:0000256" key="5">
    <source>
        <dbReference type="ARBA" id="ARBA00047960"/>
    </source>
</evidence>
<dbReference type="EC" id="2.5.1.18" evidence="2"/>
<comment type="subunit">
    <text evidence="1">Homodimer.</text>
</comment>
<dbReference type="GO" id="GO:0004602">
    <property type="term" value="F:glutathione peroxidase activity"/>
    <property type="evidence" value="ECO:0007669"/>
    <property type="project" value="UniProtKB-ARBA"/>
</dbReference>
<dbReference type="FunFam" id="3.40.30.10:FF:000035">
    <property type="entry name" value="hematopoietic prostaglandin D synthase"/>
    <property type="match status" value="1"/>
</dbReference>
<dbReference type="PROSITE" id="PS50405">
    <property type="entry name" value="GST_CTER"/>
    <property type="match status" value="1"/>
</dbReference>
<dbReference type="AlphaFoldDB" id="A0A6M2DQM2"/>
<dbReference type="InterPro" id="IPR040079">
    <property type="entry name" value="Glutathione_S-Trfase"/>
</dbReference>
<evidence type="ECO:0000256" key="1">
    <source>
        <dbReference type="ARBA" id="ARBA00011738"/>
    </source>
</evidence>
<dbReference type="EMBL" id="GIIL01004760">
    <property type="protein sequence ID" value="NOV48486.1"/>
    <property type="molecule type" value="Transcribed_RNA"/>
</dbReference>
<evidence type="ECO:0000259" key="6">
    <source>
        <dbReference type="PROSITE" id="PS50404"/>
    </source>
</evidence>
<dbReference type="CDD" id="cd03039">
    <property type="entry name" value="GST_N_Sigma_like"/>
    <property type="match status" value="1"/>
</dbReference>
<evidence type="ECO:0000256" key="2">
    <source>
        <dbReference type="ARBA" id="ARBA00012452"/>
    </source>
</evidence>
<dbReference type="Gene3D" id="1.20.1050.10">
    <property type="match status" value="1"/>
</dbReference>
<accession>A0A6M2DQM2</accession>
<dbReference type="GO" id="GO:0006749">
    <property type="term" value="P:glutathione metabolic process"/>
    <property type="evidence" value="ECO:0007669"/>
    <property type="project" value="TreeGrafter"/>
</dbReference>
<dbReference type="SUPFAM" id="SSF47616">
    <property type="entry name" value="GST C-terminal domain-like"/>
    <property type="match status" value="1"/>
</dbReference>
<evidence type="ECO:0000256" key="4">
    <source>
        <dbReference type="ARBA" id="ARBA00038317"/>
    </source>
</evidence>
<dbReference type="PROSITE" id="PS50404">
    <property type="entry name" value="GST_NTER"/>
    <property type="match status" value="1"/>
</dbReference>
<evidence type="ECO:0000259" key="7">
    <source>
        <dbReference type="PROSITE" id="PS50405"/>
    </source>
</evidence>
<evidence type="ECO:0000313" key="8">
    <source>
        <dbReference type="EMBL" id="NOV48486.1"/>
    </source>
</evidence>
<dbReference type="Pfam" id="PF02798">
    <property type="entry name" value="GST_N"/>
    <property type="match status" value="1"/>
</dbReference>
<keyword evidence="3 8" id="KW-0808">Transferase</keyword>
<dbReference type="InterPro" id="IPR036249">
    <property type="entry name" value="Thioredoxin-like_sf"/>
</dbReference>
<evidence type="ECO:0000256" key="3">
    <source>
        <dbReference type="ARBA" id="ARBA00022679"/>
    </source>
</evidence>
<dbReference type="PANTHER" id="PTHR11571">
    <property type="entry name" value="GLUTATHIONE S-TRANSFERASE"/>
    <property type="match status" value="1"/>
</dbReference>
<dbReference type="InterPro" id="IPR050213">
    <property type="entry name" value="GST_superfamily"/>
</dbReference>
<feature type="domain" description="GST C-terminal" evidence="7">
    <location>
        <begin position="81"/>
        <end position="203"/>
    </location>
</feature>
<name>A0A6M2DQM2_XENCH</name>
<dbReference type="SFLD" id="SFLDG01205">
    <property type="entry name" value="AMPS.1"/>
    <property type="match status" value="1"/>
</dbReference>
<protein>
    <recommendedName>
        <fullName evidence="2">glutathione transferase</fullName>
        <ecNumber evidence="2">2.5.1.18</ecNumber>
    </recommendedName>
</protein>
<dbReference type="Pfam" id="PF14497">
    <property type="entry name" value="GST_C_3"/>
    <property type="match status" value="1"/>
</dbReference>
<dbReference type="SFLD" id="SFLDS00019">
    <property type="entry name" value="Glutathione_Transferase_(cytos"/>
    <property type="match status" value="1"/>
</dbReference>
<dbReference type="InterPro" id="IPR004045">
    <property type="entry name" value="Glutathione_S-Trfase_N"/>
</dbReference>
<dbReference type="SFLD" id="SFLDG00363">
    <property type="entry name" value="AMPS_(cytGST):_Alpha-__Mu-__Pi"/>
    <property type="match status" value="1"/>
</dbReference>
<sequence>MPTYKLTYFDVKGIGEPLRLLLSYGGVSFEDVRITFEQWPSVKPKTPFGVMPVLEIDGKELHQSLALGRYLGKQFGLGGKNALEDLEIDAIVDTLNDFRYKLTMAFWESDEDLKKKKMKEVQDTLIPFFTEKFEKIAKANNGHLALGRLTWADFVFAGVIEYMSFISQTDFLGKFPGLKSIYNNVATLPKVKEWIAKRPKTDL</sequence>
<comment type="similarity">
    <text evidence="4">Belongs to the GST superfamily. Sigma family.</text>
</comment>
<dbReference type="InterPro" id="IPR036282">
    <property type="entry name" value="Glutathione-S-Trfase_C_sf"/>
</dbReference>
<dbReference type="PANTHER" id="PTHR11571:SF224">
    <property type="entry name" value="HEMATOPOIETIC PROSTAGLANDIN D SYNTHASE"/>
    <property type="match status" value="1"/>
</dbReference>
<comment type="catalytic activity">
    <reaction evidence="5">
        <text>RX + glutathione = an S-substituted glutathione + a halide anion + H(+)</text>
        <dbReference type="Rhea" id="RHEA:16437"/>
        <dbReference type="ChEBI" id="CHEBI:15378"/>
        <dbReference type="ChEBI" id="CHEBI:16042"/>
        <dbReference type="ChEBI" id="CHEBI:17792"/>
        <dbReference type="ChEBI" id="CHEBI:57925"/>
        <dbReference type="ChEBI" id="CHEBI:90779"/>
        <dbReference type="EC" id="2.5.1.18"/>
    </reaction>
</comment>
<feature type="domain" description="GST N-terminal" evidence="6">
    <location>
        <begin position="2"/>
        <end position="79"/>
    </location>
</feature>
<proteinExistence type="inferred from homology"/>
<dbReference type="GO" id="GO:0004364">
    <property type="term" value="F:glutathione transferase activity"/>
    <property type="evidence" value="ECO:0007669"/>
    <property type="project" value="UniProtKB-EC"/>
</dbReference>
<dbReference type="InterPro" id="IPR010987">
    <property type="entry name" value="Glutathione-S-Trfase_C-like"/>
</dbReference>
<dbReference type="SUPFAM" id="SSF52833">
    <property type="entry name" value="Thioredoxin-like"/>
    <property type="match status" value="1"/>
</dbReference>
<dbReference type="Gene3D" id="3.40.30.10">
    <property type="entry name" value="Glutaredoxin"/>
    <property type="match status" value="1"/>
</dbReference>
<dbReference type="InterPro" id="IPR004046">
    <property type="entry name" value="GST_C"/>
</dbReference>
<dbReference type="FunFam" id="1.20.1050.10:FF:000030">
    <property type="entry name" value="Glutathione S-transferase S1"/>
    <property type="match status" value="1"/>
</dbReference>
<organism evidence="8">
    <name type="scientific">Xenopsylla cheopis</name>
    <name type="common">Oriental rat flea</name>
    <name type="synonym">Pulex cheopis</name>
    <dbReference type="NCBI Taxonomy" id="163159"/>
    <lineage>
        <taxon>Eukaryota</taxon>
        <taxon>Metazoa</taxon>
        <taxon>Ecdysozoa</taxon>
        <taxon>Arthropoda</taxon>
        <taxon>Hexapoda</taxon>
        <taxon>Insecta</taxon>
        <taxon>Pterygota</taxon>
        <taxon>Neoptera</taxon>
        <taxon>Endopterygota</taxon>
        <taxon>Siphonaptera</taxon>
        <taxon>Pulicidae</taxon>
        <taxon>Xenopsyllinae</taxon>
        <taxon>Xenopsylla</taxon>
    </lineage>
</organism>